<keyword evidence="14 19" id="KW-0067">ATP-binding</keyword>
<feature type="compositionally biased region" description="Basic residues" evidence="23">
    <location>
        <begin position="531"/>
        <end position="554"/>
    </location>
</feature>
<comment type="similarity">
    <text evidence="3 19">Belongs to the protein kinase superfamily. RIO-type Ser/Thr kinase family.</text>
</comment>
<evidence type="ECO:0000256" key="9">
    <source>
        <dbReference type="ARBA" id="ARBA00022679"/>
    </source>
</evidence>
<comment type="subcellular location">
    <subcellularLocation>
        <location evidence="2">Cytoplasm</location>
    </subcellularLocation>
</comment>
<comment type="caution">
    <text evidence="25">The sequence shown here is derived from an EMBL/GenBank/DDBJ whole genome shotgun (WGS) entry which is preliminary data.</text>
</comment>
<dbReference type="EMBL" id="MDYQ01000421">
    <property type="protein sequence ID" value="PRP75018.1"/>
    <property type="molecule type" value="Genomic_DNA"/>
</dbReference>
<evidence type="ECO:0000256" key="22">
    <source>
        <dbReference type="PIRSR" id="PIRSR038147-3"/>
    </source>
</evidence>
<evidence type="ECO:0000259" key="24">
    <source>
        <dbReference type="SMART" id="SM00090"/>
    </source>
</evidence>
<feature type="binding site" evidence="22">
    <location>
        <position position="298"/>
    </location>
    <ligand>
        <name>Mg(2+)</name>
        <dbReference type="ChEBI" id="CHEBI:18420"/>
    </ligand>
</feature>
<dbReference type="InParanoid" id="A0A2P6MTH6"/>
<feature type="compositionally biased region" description="Acidic residues" evidence="23">
    <location>
        <begin position="473"/>
        <end position="499"/>
    </location>
</feature>
<comment type="cofactor">
    <cofactor evidence="1 22">
        <name>Mg(2+)</name>
        <dbReference type="ChEBI" id="CHEBI:18420"/>
    </cofactor>
</comment>
<dbReference type="SMART" id="SM00090">
    <property type="entry name" value="RIO"/>
    <property type="match status" value="1"/>
</dbReference>
<feature type="compositionally biased region" description="Basic and acidic residues" evidence="23">
    <location>
        <begin position="106"/>
        <end position="128"/>
    </location>
</feature>
<accession>A0A2P6MTH6</accession>
<keyword evidence="11 19" id="KW-0547">Nucleotide-binding</keyword>
<keyword evidence="26" id="KW-1185">Reference proteome</keyword>
<feature type="region of interest" description="Disordered" evidence="23">
    <location>
        <begin position="457"/>
        <end position="554"/>
    </location>
</feature>
<comment type="catalytic activity">
    <reaction evidence="16 19">
        <text>L-threonyl-[protein] + ATP = O-phospho-L-threonyl-[protein] + ADP + H(+)</text>
        <dbReference type="Rhea" id="RHEA:46608"/>
        <dbReference type="Rhea" id="RHEA-COMP:11060"/>
        <dbReference type="Rhea" id="RHEA-COMP:11605"/>
        <dbReference type="ChEBI" id="CHEBI:15378"/>
        <dbReference type="ChEBI" id="CHEBI:30013"/>
        <dbReference type="ChEBI" id="CHEBI:30616"/>
        <dbReference type="ChEBI" id="CHEBI:61977"/>
        <dbReference type="ChEBI" id="CHEBI:456216"/>
        <dbReference type="EC" id="2.7.11.1"/>
    </reaction>
</comment>
<keyword evidence="15" id="KW-0460">Magnesium</keyword>
<name>A0A2P6MTH6_9EUKA</name>
<keyword evidence="8 19" id="KW-0723">Serine/threonine-protein kinase</keyword>
<evidence type="ECO:0000256" key="12">
    <source>
        <dbReference type="ARBA" id="ARBA00022777"/>
    </source>
</evidence>
<dbReference type="InterPro" id="IPR018934">
    <property type="entry name" value="RIO_dom"/>
</dbReference>
<dbReference type="PANTHER" id="PTHR45723">
    <property type="entry name" value="SERINE/THREONINE-PROTEIN KINASE RIO1"/>
    <property type="match status" value="1"/>
</dbReference>
<keyword evidence="7" id="KW-0690">Ribosome biogenesis</keyword>
<dbReference type="InterPro" id="IPR051272">
    <property type="entry name" value="RIO-type_Ser/Thr_kinase"/>
</dbReference>
<feature type="compositionally biased region" description="Basic and acidic residues" evidence="23">
    <location>
        <begin position="515"/>
        <end position="530"/>
    </location>
</feature>
<dbReference type="InterPro" id="IPR018935">
    <property type="entry name" value="RIO_kinase_CS"/>
</dbReference>
<evidence type="ECO:0000256" key="20">
    <source>
        <dbReference type="PIRSR" id="PIRSR038147-1"/>
    </source>
</evidence>
<dbReference type="PIRSF" id="PIRSF038147">
    <property type="entry name" value="Ser/Thr_PK_RIO1"/>
    <property type="match status" value="1"/>
</dbReference>
<sequence length="554" mass="63817">MNSHLDAPPTQEEIEAASNEVLEYERWLAEQKHKPASIEESLEDVTFADDDDGDSDYEDDYLQFEIGDFSANSGKGVVSSHSLNLNTAKMGGASKMSGAATNQAKEQQKKNEQKKVRTTDKSDRATSEQVLDPRTRMILFKFLNQGIMDELNGCLSTGKEANVYHGKTKEGEERAVKVYKTSILVFKDRDRYVTGEFRFRRGYAKHNPRKMVKVWAEKEMRNLNRLKQADIPCPTPITLRNHVLVMSFIGKDGLPAPKLKDAQLSEDRLRECYLQCIQLMRRMYHQCKLVHADLSEYNILYYKKSLIFIDVSQSVEHDHPHALNFLRSDCTNITDFFNKRGVDVMRTKQLFDFITDPTINDSNVDAYLEKIQEDISQRGDMTNEEKVDQEVFKNVYIPRTLGELGPETAERDLKAAEQGKLKNEKDRIMYQTVTGLKDDLTGTKTVPTLLEKKTVAPKYEKPKKKNTKKEKEEESETSSSEEETTDDDEESGDESDDEEGKEKEWVEREEDKEDPEEKKARKKAVKEANREKRKHKVSKYVKKTKKKGTTTKKK</sequence>
<evidence type="ECO:0000256" key="3">
    <source>
        <dbReference type="ARBA" id="ARBA00009196"/>
    </source>
</evidence>
<dbReference type="InterPro" id="IPR017407">
    <property type="entry name" value="Ser/Thr_kinase_Rio1"/>
</dbReference>
<feature type="region of interest" description="Disordered" evidence="23">
    <location>
        <begin position="89"/>
        <end position="128"/>
    </location>
</feature>
<dbReference type="GO" id="GO:0046872">
    <property type="term" value="F:metal ion binding"/>
    <property type="evidence" value="ECO:0007669"/>
    <property type="project" value="UniProtKB-KW"/>
</dbReference>
<dbReference type="GO" id="GO:0042254">
    <property type="term" value="P:ribosome biogenesis"/>
    <property type="evidence" value="ECO:0007669"/>
    <property type="project" value="UniProtKB-KW"/>
</dbReference>
<organism evidence="25 26">
    <name type="scientific">Planoprotostelium fungivorum</name>
    <dbReference type="NCBI Taxonomy" id="1890364"/>
    <lineage>
        <taxon>Eukaryota</taxon>
        <taxon>Amoebozoa</taxon>
        <taxon>Evosea</taxon>
        <taxon>Variosea</taxon>
        <taxon>Cavosteliida</taxon>
        <taxon>Cavosteliaceae</taxon>
        <taxon>Planoprotostelium</taxon>
    </lineage>
</organism>
<dbReference type="FunCoup" id="A0A2P6MTH6">
    <property type="interactions" value="750"/>
</dbReference>
<gene>
    <name evidence="25" type="ORF">PROFUN_07411</name>
</gene>
<dbReference type="FunFam" id="3.30.200.20:FF:000148">
    <property type="entry name" value="Serine/threonine-protein kinase RIO1"/>
    <property type="match status" value="1"/>
</dbReference>
<dbReference type="GO" id="GO:0005524">
    <property type="term" value="F:ATP binding"/>
    <property type="evidence" value="ECO:0007669"/>
    <property type="project" value="UniProtKB-KW"/>
</dbReference>
<feature type="compositionally biased region" description="Acidic residues" evidence="23">
    <location>
        <begin position="40"/>
        <end position="59"/>
    </location>
</feature>
<evidence type="ECO:0000256" key="14">
    <source>
        <dbReference type="ARBA" id="ARBA00022840"/>
    </source>
</evidence>
<dbReference type="Gene3D" id="1.10.510.10">
    <property type="entry name" value="Transferase(Phosphotransferase) domain 1"/>
    <property type="match status" value="1"/>
</dbReference>
<comment type="catalytic activity">
    <reaction evidence="17 19">
        <text>L-seryl-[protein] + ATP = O-phospho-L-seryl-[protein] + ADP + H(+)</text>
        <dbReference type="Rhea" id="RHEA:17989"/>
        <dbReference type="Rhea" id="RHEA-COMP:9863"/>
        <dbReference type="Rhea" id="RHEA-COMP:11604"/>
        <dbReference type="ChEBI" id="CHEBI:15378"/>
        <dbReference type="ChEBI" id="CHEBI:29999"/>
        <dbReference type="ChEBI" id="CHEBI:30616"/>
        <dbReference type="ChEBI" id="CHEBI:83421"/>
        <dbReference type="ChEBI" id="CHEBI:456216"/>
        <dbReference type="EC" id="2.7.11.1"/>
    </reaction>
</comment>
<evidence type="ECO:0000256" key="6">
    <source>
        <dbReference type="ARBA" id="ARBA00022490"/>
    </source>
</evidence>
<evidence type="ECO:0000256" key="11">
    <source>
        <dbReference type="ARBA" id="ARBA00022741"/>
    </source>
</evidence>
<dbReference type="FunFam" id="1.10.510.10:FF:000232">
    <property type="entry name" value="Serine/threonine-protein kinase RIO1"/>
    <property type="match status" value="1"/>
</dbReference>
<feature type="binding site" evidence="21">
    <location>
        <position position="249"/>
    </location>
    <ligand>
        <name>ATP</name>
        <dbReference type="ChEBI" id="CHEBI:30616"/>
    </ligand>
</feature>
<evidence type="ECO:0000256" key="13">
    <source>
        <dbReference type="ARBA" id="ARBA00022801"/>
    </source>
</evidence>
<evidence type="ECO:0000256" key="19">
    <source>
        <dbReference type="PIRNR" id="PIRNR038147"/>
    </source>
</evidence>
<evidence type="ECO:0000256" key="2">
    <source>
        <dbReference type="ARBA" id="ARBA00004496"/>
    </source>
</evidence>
<feature type="region of interest" description="Disordered" evidence="23">
    <location>
        <begin position="31"/>
        <end position="59"/>
    </location>
</feature>
<evidence type="ECO:0000256" key="8">
    <source>
        <dbReference type="ARBA" id="ARBA00022527"/>
    </source>
</evidence>
<dbReference type="SUPFAM" id="SSF56112">
    <property type="entry name" value="Protein kinase-like (PK-like)"/>
    <property type="match status" value="1"/>
</dbReference>
<evidence type="ECO:0000256" key="7">
    <source>
        <dbReference type="ARBA" id="ARBA00022517"/>
    </source>
</evidence>
<dbReference type="PROSITE" id="PS01245">
    <property type="entry name" value="RIO1"/>
    <property type="match status" value="1"/>
</dbReference>
<dbReference type="CDD" id="cd05147">
    <property type="entry name" value="RIO1_euk"/>
    <property type="match status" value="1"/>
</dbReference>
<feature type="binding site" evidence="21">
    <location>
        <position position="177"/>
    </location>
    <ligand>
        <name>ATP</name>
        <dbReference type="ChEBI" id="CHEBI:30616"/>
    </ligand>
</feature>
<dbReference type="AlphaFoldDB" id="A0A2P6MTH6"/>
<keyword evidence="13" id="KW-0378">Hydrolase</keyword>
<keyword evidence="10" id="KW-0479">Metal-binding</keyword>
<dbReference type="InterPro" id="IPR000687">
    <property type="entry name" value="RIO_kinase"/>
</dbReference>
<dbReference type="STRING" id="1890364.A0A2P6MTH6"/>
<dbReference type="GO" id="GO:0106310">
    <property type="term" value="F:protein serine kinase activity"/>
    <property type="evidence" value="ECO:0007669"/>
    <property type="project" value="RHEA"/>
</dbReference>
<evidence type="ECO:0000256" key="21">
    <source>
        <dbReference type="PIRSR" id="PIRSR038147-2"/>
    </source>
</evidence>
<dbReference type="Gene3D" id="3.30.200.20">
    <property type="entry name" value="Phosphorylase Kinase, domain 1"/>
    <property type="match status" value="1"/>
</dbReference>
<dbReference type="GO" id="GO:0016887">
    <property type="term" value="F:ATP hydrolysis activity"/>
    <property type="evidence" value="ECO:0007669"/>
    <property type="project" value="RHEA"/>
</dbReference>
<keyword evidence="12 19" id="KW-0418">Kinase</keyword>
<evidence type="ECO:0000256" key="18">
    <source>
        <dbReference type="ARBA" id="ARBA00049360"/>
    </source>
</evidence>
<dbReference type="GO" id="GO:0005737">
    <property type="term" value="C:cytoplasm"/>
    <property type="evidence" value="ECO:0007669"/>
    <property type="project" value="UniProtKB-SubCell"/>
</dbReference>
<evidence type="ECO:0000313" key="25">
    <source>
        <dbReference type="EMBL" id="PRP75018.1"/>
    </source>
</evidence>
<dbReference type="GO" id="GO:0004674">
    <property type="term" value="F:protein serine/threonine kinase activity"/>
    <property type="evidence" value="ECO:0007669"/>
    <property type="project" value="UniProtKB-KW"/>
</dbReference>
<evidence type="ECO:0000256" key="10">
    <source>
        <dbReference type="ARBA" id="ARBA00022723"/>
    </source>
</evidence>
<keyword evidence="9 19" id="KW-0808">Transferase</keyword>
<evidence type="ECO:0000256" key="23">
    <source>
        <dbReference type="SAM" id="MobiDB-lite"/>
    </source>
</evidence>
<evidence type="ECO:0000313" key="26">
    <source>
        <dbReference type="Proteomes" id="UP000241769"/>
    </source>
</evidence>
<feature type="domain" description="RIO kinase" evidence="24">
    <location>
        <begin position="120"/>
        <end position="356"/>
    </location>
</feature>
<feature type="binding site" evidence="21">
    <location>
        <position position="247"/>
    </location>
    <ligand>
        <name>ATP</name>
        <dbReference type="ChEBI" id="CHEBI:30616"/>
    </ligand>
</feature>
<evidence type="ECO:0000256" key="16">
    <source>
        <dbReference type="ARBA" id="ARBA00047899"/>
    </source>
</evidence>
<dbReference type="Proteomes" id="UP000241769">
    <property type="component" value="Unassembled WGS sequence"/>
</dbReference>
<feature type="binding site" evidence="22">
    <location>
        <position position="310"/>
    </location>
    <ligand>
        <name>Mg(2+)</name>
        <dbReference type="ChEBI" id="CHEBI:18420"/>
    </ligand>
</feature>
<evidence type="ECO:0000256" key="17">
    <source>
        <dbReference type="ARBA" id="ARBA00048679"/>
    </source>
</evidence>
<dbReference type="EC" id="2.7.11.1" evidence="4 19"/>
<comment type="catalytic activity">
    <reaction evidence="18">
        <text>ATP + H2O = ADP + phosphate + H(+)</text>
        <dbReference type="Rhea" id="RHEA:13065"/>
        <dbReference type="ChEBI" id="CHEBI:15377"/>
        <dbReference type="ChEBI" id="CHEBI:15378"/>
        <dbReference type="ChEBI" id="CHEBI:30616"/>
        <dbReference type="ChEBI" id="CHEBI:43474"/>
        <dbReference type="ChEBI" id="CHEBI:456216"/>
    </reaction>
</comment>
<feature type="active site" description="Proton acceptor" evidence="20">
    <location>
        <position position="293"/>
    </location>
</feature>
<reference evidence="25 26" key="1">
    <citation type="journal article" date="2018" name="Genome Biol. Evol.">
        <title>Multiple Roots of Fruiting Body Formation in Amoebozoa.</title>
        <authorList>
            <person name="Hillmann F."/>
            <person name="Forbes G."/>
            <person name="Novohradska S."/>
            <person name="Ferling I."/>
            <person name="Riege K."/>
            <person name="Groth M."/>
            <person name="Westermann M."/>
            <person name="Marz M."/>
            <person name="Spaller T."/>
            <person name="Winckler T."/>
            <person name="Schaap P."/>
            <person name="Glockner G."/>
        </authorList>
    </citation>
    <scope>NUCLEOTIDE SEQUENCE [LARGE SCALE GENOMIC DNA]</scope>
    <source>
        <strain evidence="25 26">Jena</strain>
    </source>
</reference>
<evidence type="ECO:0000256" key="15">
    <source>
        <dbReference type="ARBA" id="ARBA00022842"/>
    </source>
</evidence>
<proteinExistence type="inferred from homology"/>
<evidence type="ECO:0000256" key="4">
    <source>
        <dbReference type="ARBA" id="ARBA00012513"/>
    </source>
</evidence>
<keyword evidence="6" id="KW-0963">Cytoplasm</keyword>
<evidence type="ECO:0000256" key="5">
    <source>
        <dbReference type="ARBA" id="ARBA00016038"/>
    </source>
</evidence>
<feature type="active site" description="4-aspartylphosphate intermediate" evidence="20">
    <location>
        <position position="310"/>
    </location>
</feature>
<dbReference type="Pfam" id="PF01163">
    <property type="entry name" value="RIO1"/>
    <property type="match status" value="1"/>
</dbReference>
<dbReference type="InterPro" id="IPR011009">
    <property type="entry name" value="Kinase-like_dom_sf"/>
</dbReference>
<dbReference type="OrthoDB" id="205248at2759"/>
<evidence type="ECO:0000256" key="1">
    <source>
        <dbReference type="ARBA" id="ARBA00001946"/>
    </source>
</evidence>
<protein>
    <recommendedName>
        <fullName evidence="5 19">Serine/threonine-protein kinase RIO1</fullName>
        <ecNumber evidence="4 19">2.7.11.1</ecNumber>
    </recommendedName>
</protein>